<dbReference type="SUPFAM" id="SSF52540">
    <property type="entry name" value="P-loop containing nucleoside triphosphate hydrolases"/>
    <property type="match status" value="1"/>
</dbReference>
<evidence type="ECO:0000256" key="2">
    <source>
        <dbReference type="ARBA" id="ARBA00022490"/>
    </source>
</evidence>
<evidence type="ECO:0000256" key="5">
    <source>
        <dbReference type="ARBA" id="ARBA00022763"/>
    </source>
</evidence>
<evidence type="ECO:0000256" key="4">
    <source>
        <dbReference type="ARBA" id="ARBA00022741"/>
    </source>
</evidence>
<keyword evidence="5" id="KW-0227">DNA damage</keyword>
<dbReference type="GO" id="GO:0006281">
    <property type="term" value="P:DNA repair"/>
    <property type="evidence" value="ECO:0007669"/>
    <property type="project" value="UniProtKB-KW"/>
</dbReference>
<keyword evidence="3" id="KW-0677">Repeat</keyword>
<dbReference type="InterPro" id="IPR027417">
    <property type="entry name" value="P-loop_NTPase"/>
</dbReference>
<dbReference type="EMBL" id="FAUH01000022">
    <property type="protein sequence ID" value="CUU67374.1"/>
    <property type="molecule type" value="Genomic_DNA"/>
</dbReference>
<keyword evidence="9" id="KW-0238">DNA-binding</keyword>
<gene>
    <name evidence="14" type="ORF">CVAR292_02736</name>
</gene>
<reference evidence="15" key="1">
    <citation type="submission" date="2015-11" db="EMBL/GenBank/DDBJ databases">
        <authorList>
            <person name="Dugat-Bony E."/>
        </authorList>
    </citation>
    <scope>NUCLEOTIDE SEQUENCE [LARGE SCALE GENOMIC DNA]</scope>
    <source>
        <strain evidence="15">Mu292</strain>
    </source>
</reference>
<dbReference type="RefSeq" id="WP_073884755.1">
    <property type="nucleotide sequence ID" value="NZ_DAMBUC010000002.1"/>
</dbReference>
<keyword evidence="7" id="KW-0067">ATP-binding</keyword>
<evidence type="ECO:0000256" key="1">
    <source>
        <dbReference type="ARBA" id="ARBA00004496"/>
    </source>
</evidence>
<keyword evidence="4" id="KW-0547">Nucleotide-binding</keyword>
<evidence type="ECO:0000256" key="10">
    <source>
        <dbReference type="ARBA" id="ARBA00023204"/>
    </source>
</evidence>
<accession>A0A0X2NPG5</accession>
<dbReference type="AlphaFoldDB" id="A0A0X2NPG5"/>
<keyword evidence="10" id="KW-0234">DNA repair</keyword>
<dbReference type="Proteomes" id="UP000182498">
    <property type="component" value="Unassembled WGS sequence"/>
</dbReference>
<dbReference type="GO" id="GO:0003677">
    <property type="term" value="F:DNA binding"/>
    <property type="evidence" value="ECO:0007669"/>
    <property type="project" value="UniProtKB-KW"/>
</dbReference>
<evidence type="ECO:0000256" key="12">
    <source>
        <dbReference type="ARBA" id="ARBA00039316"/>
    </source>
</evidence>
<evidence type="ECO:0000256" key="3">
    <source>
        <dbReference type="ARBA" id="ARBA00022737"/>
    </source>
</evidence>
<evidence type="ECO:0000256" key="9">
    <source>
        <dbReference type="ARBA" id="ARBA00023125"/>
    </source>
</evidence>
<keyword evidence="6" id="KW-0228">DNA excision</keyword>
<evidence type="ECO:0000256" key="11">
    <source>
        <dbReference type="ARBA" id="ARBA00038000"/>
    </source>
</evidence>
<keyword evidence="8" id="KW-0267">Excision nuclease</keyword>
<dbReference type="Gene3D" id="3.40.50.300">
    <property type="entry name" value="P-loop containing nucleotide triphosphate hydrolases"/>
    <property type="match status" value="1"/>
</dbReference>
<dbReference type="PANTHER" id="PTHR43152">
    <property type="entry name" value="UVRABC SYSTEM PROTEIN A"/>
    <property type="match status" value="1"/>
</dbReference>
<protein>
    <recommendedName>
        <fullName evidence="12">UvrABC system protein A</fullName>
    </recommendedName>
    <alternativeName>
        <fullName evidence="13">Excinuclease ABC subunit A</fullName>
    </alternativeName>
</protein>
<dbReference type="GO" id="GO:0004518">
    <property type="term" value="F:nuclease activity"/>
    <property type="evidence" value="ECO:0007669"/>
    <property type="project" value="UniProtKB-KW"/>
</dbReference>
<comment type="similarity">
    <text evidence="11">Belongs to the ABC transporter superfamily. UvrA family.</text>
</comment>
<comment type="subcellular location">
    <subcellularLocation>
        <location evidence="1">Cytoplasm</location>
    </subcellularLocation>
</comment>
<evidence type="ECO:0000256" key="7">
    <source>
        <dbReference type="ARBA" id="ARBA00022840"/>
    </source>
</evidence>
<evidence type="ECO:0000313" key="14">
    <source>
        <dbReference type="EMBL" id="CUU67374.1"/>
    </source>
</evidence>
<keyword evidence="15" id="KW-1185">Reference proteome</keyword>
<proteinExistence type="inferred from homology"/>
<evidence type="ECO:0000313" key="15">
    <source>
        <dbReference type="Proteomes" id="UP000182498"/>
    </source>
</evidence>
<evidence type="ECO:0000256" key="6">
    <source>
        <dbReference type="ARBA" id="ARBA00022769"/>
    </source>
</evidence>
<evidence type="ECO:0000256" key="8">
    <source>
        <dbReference type="ARBA" id="ARBA00022881"/>
    </source>
</evidence>
<dbReference type="GO" id="GO:0005737">
    <property type="term" value="C:cytoplasm"/>
    <property type="evidence" value="ECO:0007669"/>
    <property type="project" value="UniProtKB-SubCell"/>
</dbReference>
<evidence type="ECO:0000256" key="13">
    <source>
        <dbReference type="ARBA" id="ARBA00042156"/>
    </source>
</evidence>
<dbReference type="PANTHER" id="PTHR43152:SF2">
    <property type="entry name" value="DRUG RESISTANCE ABC TRANSPORTER"/>
    <property type="match status" value="1"/>
</dbReference>
<organism evidence="14 15">
    <name type="scientific">Corynebacterium variabile</name>
    <dbReference type="NCBI Taxonomy" id="1727"/>
    <lineage>
        <taxon>Bacteria</taxon>
        <taxon>Bacillati</taxon>
        <taxon>Actinomycetota</taxon>
        <taxon>Actinomycetes</taxon>
        <taxon>Mycobacteriales</taxon>
        <taxon>Corynebacteriaceae</taxon>
        <taxon>Corynebacterium</taxon>
    </lineage>
</organism>
<dbReference type="GO" id="GO:0005524">
    <property type="term" value="F:ATP binding"/>
    <property type="evidence" value="ECO:0007669"/>
    <property type="project" value="UniProtKB-KW"/>
</dbReference>
<keyword evidence="2" id="KW-0963">Cytoplasm</keyword>
<name>A0A0X2NPG5_9CORY</name>
<sequence length="133" mass="14704">MITVTGARTHNLRDIDVEIPSQALTVVTGLSGSGKSSLVFDTIAAEAQRATAAGYPSFVRTRLAQYPPADVDRIDGLTFTTVVDQRRFTGKPVRRSPRPLISRRRCGCSSPGSLCRRRDSLRRTRRMIRQVCA</sequence>